<protein>
    <submittedName>
        <fullName evidence="1">Uncharacterized protein</fullName>
    </submittedName>
</protein>
<organism evidence="1 2">
    <name type="scientific">Liparis tanakae</name>
    <name type="common">Tanaka's snailfish</name>
    <dbReference type="NCBI Taxonomy" id="230148"/>
    <lineage>
        <taxon>Eukaryota</taxon>
        <taxon>Metazoa</taxon>
        <taxon>Chordata</taxon>
        <taxon>Craniata</taxon>
        <taxon>Vertebrata</taxon>
        <taxon>Euteleostomi</taxon>
        <taxon>Actinopterygii</taxon>
        <taxon>Neopterygii</taxon>
        <taxon>Teleostei</taxon>
        <taxon>Neoteleostei</taxon>
        <taxon>Acanthomorphata</taxon>
        <taxon>Eupercaria</taxon>
        <taxon>Perciformes</taxon>
        <taxon>Cottioidei</taxon>
        <taxon>Cottales</taxon>
        <taxon>Liparidae</taxon>
        <taxon>Liparis</taxon>
    </lineage>
</organism>
<evidence type="ECO:0000313" key="1">
    <source>
        <dbReference type="EMBL" id="TNN31951.1"/>
    </source>
</evidence>
<dbReference type="Proteomes" id="UP000314294">
    <property type="component" value="Unassembled WGS sequence"/>
</dbReference>
<accession>A0A4Z2ETP7</accession>
<evidence type="ECO:0000313" key="2">
    <source>
        <dbReference type="Proteomes" id="UP000314294"/>
    </source>
</evidence>
<name>A0A4Z2ETP7_9TELE</name>
<dbReference type="EMBL" id="SRLO01003030">
    <property type="protein sequence ID" value="TNN31951.1"/>
    <property type="molecule type" value="Genomic_DNA"/>
</dbReference>
<sequence>MKERFITSLLCSERRKPGSVLQRSARSCSAGYLVPVTPPLKSSGVRRCSVTSGLRAAMRSVHAVGGRGVGEVM</sequence>
<proteinExistence type="predicted"/>
<dbReference type="AlphaFoldDB" id="A0A4Z2ETP7"/>
<comment type="caution">
    <text evidence="1">The sequence shown here is derived from an EMBL/GenBank/DDBJ whole genome shotgun (WGS) entry which is preliminary data.</text>
</comment>
<reference evidence="1 2" key="1">
    <citation type="submission" date="2019-03" db="EMBL/GenBank/DDBJ databases">
        <title>First draft genome of Liparis tanakae, snailfish: a comprehensive survey of snailfish specific genes.</title>
        <authorList>
            <person name="Kim W."/>
            <person name="Song I."/>
            <person name="Jeong J.-H."/>
            <person name="Kim D."/>
            <person name="Kim S."/>
            <person name="Ryu S."/>
            <person name="Song J.Y."/>
            <person name="Lee S.K."/>
        </authorList>
    </citation>
    <scope>NUCLEOTIDE SEQUENCE [LARGE SCALE GENOMIC DNA]</scope>
    <source>
        <tissue evidence="1">Muscle</tissue>
    </source>
</reference>
<gene>
    <name evidence="1" type="ORF">EYF80_057886</name>
</gene>
<keyword evidence="2" id="KW-1185">Reference proteome</keyword>